<dbReference type="Proteomes" id="UP001054945">
    <property type="component" value="Unassembled WGS sequence"/>
</dbReference>
<dbReference type="EMBL" id="BPLR01010123">
    <property type="protein sequence ID" value="GIY37105.1"/>
    <property type="molecule type" value="Genomic_DNA"/>
</dbReference>
<evidence type="ECO:0000313" key="1">
    <source>
        <dbReference type="EMBL" id="GIY37105.1"/>
    </source>
</evidence>
<evidence type="ECO:0000313" key="2">
    <source>
        <dbReference type="Proteomes" id="UP001054945"/>
    </source>
</evidence>
<name>A0AAV4STK6_CAEEX</name>
<accession>A0AAV4STK6</accession>
<gene>
    <name evidence="1" type="ORF">CEXT_326991</name>
</gene>
<protein>
    <submittedName>
        <fullName evidence="1">Uncharacterized protein</fullName>
    </submittedName>
</protein>
<comment type="caution">
    <text evidence="1">The sequence shown here is derived from an EMBL/GenBank/DDBJ whole genome shotgun (WGS) entry which is preliminary data.</text>
</comment>
<keyword evidence="2" id="KW-1185">Reference proteome</keyword>
<reference evidence="1 2" key="1">
    <citation type="submission" date="2021-06" db="EMBL/GenBank/DDBJ databases">
        <title>Caerostris extrusa draft genome.</title>
        <authorList>
            <person name="Kono N."/>
            <person name="Arakawa K."/>
        </authorList>
    </citation>
    <scope>NUCLEOTIDE SEQUENCE [LARGE SCALE GENOMIC DNA]</scope>
</reference>
<proteinExistence type="predicted"/>
<organism evidence="1 2">
    <name type="scientific">Caerostris extrusa</name>
    <name type="common">Bark spider</name>
    <name type="synonym">Caerostris bankana</name>
    <dbReference type="NCBI Taxonomy" id="172846"/>
    <lineage>
        <taxon>Eukaryota</taxon>
        <taxon>Metazoa</taxon>
        <taxon>Ecdysozoa</taxon>
        <taxon>Arthropoda</taxon>
        <taxon>Chelicerata</taxon>
        <taxon>Arachnida</taxon>
        <taxon>Araneae</taxon>
        <taxon>Araneomorphae</taxon>
        <taxon>Entelegynae</taxon>
        <taxon>Araneoidea</taxon>
        <taxon>Araneidae</taxon>
        <taxon>Caerostris</taxon>
    </lineage>
</organism>
<sequence>MKTSRTPTTPEDNPEICNFSCLARNLGVGCANPAGGFLFSKINEDCWKILPPCPTKLARGCVEMESKQLVVYREGAADDLCGSIKAPRCRPELLLLEEKSRSGVKLVNLKVTAAVGHN</sequence>
<dbReference type="AlphaFoldDB" id="A0AAV4STK6"/>